<accession>A0A8J2X4P9</accession>
<dbReference type="OrthoDB" id="4089784at2759"/>
<evidence type="ECO:0000313" key="3">
    <source>
        <dbReference type="Proteomes" id="UP000019375"/>
    </source>
</evidence>
<evidence type="ECO:0000256" key="1">
    <source>
        <dbReference type="SAM" id="MobiDB-lite"/>
    </source>
</evidence>
<protein>
    <submittedName>
        <fullName evidence="2">BN860_01882g1_1</fullName>
    </submittedName>
</protein>
<dbReference type="InterPro" id="IPR013240">
    <property type="entry name" value="DNA-dir_RNA_pol1_su_RPA34"/>
</dbReference>
<dbReference type="GO" id="GO:0006360">
    <property type="term" value="P:transcription by RNA polymerase I"/>
    <property type="evidence" value="ECO:0007669"/>
    <property type="project" value="InterPro"/>
</dbReference>
<dbReference type="PANTHER" id="PTHR28155:SF1">
    <property type="entry name" value="DNA-DIRECTED RNA POLYMERASE I SUBUNIT RPA34.5-DOMAIN-CONTAINING PROTEIN"/>
    <property type="match status" value="1"/>
</dbReference>
<reference evidence="3" key="1">
    <citation type="journal article" date="2013" name="Genome Announc.">
        <title>Genome sequence of the food spoilage yeast Zygosaccharomyces bailii CLIB 213(T).</title>
        <authorList>
            <person name="Galeote V."/>
            <person name="Bigey F."/>
            <person name="Devillers H."/>
            <person name="Neuveglise C."/>
            <person name="Dequin S."/>
        </authorList>
    </citation>
    <scope>NUCLEOTIDE SEQUENCE [LARGE SCALE GENOMIC DNA]</scope>
    <source>
        <strain evidence="3">CLIB 213 / ATCC 58445 / CBS 680 / CCRC 21525 / NBRC 1098 / NCYC 1416 / NRRL Y-2227</strain>
    </source>
</reference>
<organism evidence="2 3">
    <name type="scientific">Zygosaccharomyces bailii (strain CLIB 213 / ATCC 58445 / CBS 680 / BCRC 21525 / NBRC 1098 / NCYC 1416 / NRRL Y-2227)</name>
    <dbReference type="NCBI Taxonomy" id="1333698"/>
    <lineage>
        <taxon>Eukaryota</taxon>
        <taxon>Fungi</taxon>
        <taxon>Dikarya</taxon>
        <taxon>Ascomycota</taxon>
        <taxon>Saccharomycotina</taxon>
        <taxon>Saccharomycetes</taxon>
        <taxon>Saccharomycetales</taxon>
        <taxon>Saccharomycetaceae</taxon>
        <taxon>Zygosaccharomyces</taxon>
    </lineage>
</organism>
<gene>
    <name evidence="2" type="ORF">BN860_01882g</name>
</gene>
<dbReference type="EMBL" id="HG316454">
    <property type="protein sequence ID" value="CDF87237.1"/>
    <property type="molecule type" value="Genomic_DNA"/>
</dbReference>
<evidence type="ECO:0000313" key="2">
    <source>
        <dbReference type="EMBL" id="CDF87237.1"/>
    </source>
</evidence>
<feature type="compositionally biased region" description="Basic residues" evidence="1">
    <location>
        <begin position="191"/>
        <end position="201"/>
    </location>
</feature>
<dbReference type="Gene3D" id="6.20.250.70">
    <property type="match status" value="1"/>
</dbReference>
<dbReference type="AlphaFoldDB" id="A0A8J2X4P9"/>
<feature type="region of interest" description="Disordered" evidence="1">
    <location>
        <begin position="160"/>
        <end position="201"/>
    </location>
</feature>
<sequence length="201" mass="22778">MSGTSKHLLDTEDVQERETAVFAAPTDYKRVKHLKKFHKKKGNEQLWLIKLPRNLDPEKIKSLPSNFSDPEQLVPIEGKIQYTIGEDKTQKGGPGSSNLSLLVPDEGRELLKISGHGRSLQFDKVLNVSEVVQIPEVDYKKFAVPRSNVVKVEGLVTRHFASGYGPESEGDKQEDRKSKKHKKHSDNDSHTRKKSKKDKKK</sequence>
<dbReference type="PANTHER" id="PTHR28155">
    <property type="entry name" value="ACR243WP"/>
    <property type="match status" value="1"/>
</dbReference>
<keyword evidence="3" id="KW-1185">Reference proteome</keyword>
<dbReference type="InterPro" id="IPR053263">
    <property type="entry name" value="Euk_RPA34_RNAP_subunit"/>
</dbReference>
<proteinExistence type="predicted"/>
<dbReference type="Proteomes" id="UP000019375">
    <property type="component" value="Unassembled WGS sequence"/>
</dbReference>
<dbReference type="Pfam" id="PF08208">
    <property type="entry name" value="RNA_polI_A34"/>
    <property type="match status" value="1"/>
</dbReference>
<name>A0A8J2X4P9_ZYGB2</name>